<dbReference type="EMBL" id="QEAM01000373">
    <property type="protein sequence ID" value="TPX40658.1"/>
    <property type="molecule type" value="Genomic_DNA"/>
</dbReference>
<comment type="caution">
    <text evidence="7">The sequence shown here is derived from an EMBL/GenBank/DDBJ whole genome shotgun (WGS) entry which is preliminary data.</text>
</comment>
<dbReference type="PANTHER" id="PTHR33572">
    <property type="entry name" value="SPORE DEVELOPMENT REGULATOR VOSA"/>
    <property type="match status" value="1"/>
</dbReference>
<feature type="region of interest" description="Disordered" evidence="5">
    <location>
        <begin position="144"/>
        <end position="189"/>
    </location>
</feature>
<evidence type="ECO:0000313" key="8">
    <source>
        <dbReference type="Proteomes" id="UP000320475"/>
    </source>
</evidence>
<dbReference type="AlphaFoldDB" id="A0A507CNE4"/>
<dbReference type="InterPro" id="IPR038491">
    <property type="entry name" value="Velvet_dom_sf"/>
</dbReference>
<evidence type="ECO:0000313" key="7">
    <source>
        <dbReference type="EMBL" id="TPX40658.1"/>
    </source>
</evidence>
<keyword evidence="3" id="KW-0804">Transcription</keyword>
<dbReference type="Gene3D" id="2.60.40.3960">
    <property type="entry name" value="Velvet domain"/>
    <property type="match status" value="2"/>
</dbReference>
<dbReference type="GO" id="GO:0005634">
    <property type="term" value="C:nucleus"/>
    <property type="evidence" value="ECO:0007669"/>
    <property type="project" value="UniProtKB-SubCell"/>
</dbReference>
<evidence type="ECO:0000256" key="1">
    <source>
        <dbReference type="ARBA" id="ARBA00004123"/>
    </source>
</evidence>
<dbReference type="InterPro" id="IPR021740">
    <property type="entry name" value="Velvet"/>
</dbReference>
<evidence type="ECO:0000256" key="5">
    <source>
        <dbReference type="SAM" id="MobiDB-lite"/>
    </source>
</evidence>
<reference evidence="7 8" key="1">
    <citation type="journal article" date="2019" name="Sci. Rep.">
        <title>Comparative genomics of chytrid fungi reveal insights into the obligate biotrophic and pathogenic lifestyle of Synchytrium endobioticum.</title>
        <authorList>
            <person name="van de Vossenberg B.T.L.H."/>
            <person name="Warris S."/>
            <person name="Nguyen H.D.T."/>
            <person name="van Gent-Pelzer M.P.E."/>
            <person name="Joly D.L."/>
            <person name="van de Geest H.C."/>
            <person name="Bonants P.J.M."/>
            <person name="Smith D.S."/>
            <person name="Levesque C.A."/>
            <person name="van der Lee T.A.J."/>
        </authorList>
    </citation>
    <scope>NUCLEOTIDE SEQUENCE [LARGE SCALE GENOMIC DNA]</scope>
    <source>
        <strain evidence="7 8">LEV6574</strain>
    </source>
</reference>
<accession>A0A507CNE4</accession>
<protein>
    <recommendedName>
        <fullName evidence="6">Velvet domain-containing protein</fullName>
    </recommendedName>
</protein>
<comment type="subcellular location">
    <subcellularLocation>
        <location evidence="1">Nucleus</location>
    </subcellularLocation>
</comment>
<dbReference type="Proteomes" id="UP000320475">
    <property type="component" value="Unassembled WGS sequence"/>
</dbReference>
<dbReference type="OrthoDB" id="2137542at2759"/>
<feature type="domain" description="Velvet" evidence="6">
    <location>
        <begin position="45"/>
        <end position="374"/>
    </location>
</feature>
<dbReference type="InterPro" id="IPR037525">
    <property type="entry name" value="Velvet_dom"/>
</dbReference>
<dbReference type="Pfam" id="PF11754">
    <property type="entry name" value="Velvet"/>
    <property type="match status" value="1"/>
</dbReference>
<organism evidence="7 8">
    <name type="scientific">Synchytrium endobioticum</name>
    <dbReference type="NCBI Taxonomy" id="286115"/>
    <lineage>
        <taxon>Eukaryota</taxon>
        <taxon>Fungi</taxon>
        <taxon>Fungi incertae sedis</taxon>
        <taxon>Chytridiomycota</taxon>
        <taxon>Chytridiomycota incertae sedis</taxon>
        <taxon>Chytridiomycetes</taxon>
        <taxon>Synchytriales</taxon>
        <taxon>Synchytriaceae</taxon>
        <taxon>Synchytrium</taxon>
    </lineage>
</organism>
<evidence type="ECO:0000259" key="6">
    <source>
        <dbReference type="PROSITE" id="PS51821"/>
    </source>
</evidence>
<feature type="compositionally biased region" description="Low complexity" evidence="5">
    <location>
        <begin position="173"/>
        <end position="189"/>
    </location>
</feature>
<keyword evidence="4" id="KW-0539">Nucleus</keyword>
<evidence type="ECO:0000256" key="3">
    <source>
        <dbReference type="ARBA" id="ARBA00023163"/>
    </source>
</evidence>
<dbReference type="PANTHER" id="PTHR33572:SF15">
    <property type="entry name" value="VELVET DOMAIN-CONTAINING PROTEIN"/>
    <property type="match status" value="1"/>
</dbReference>
<dbReference type="PROSITE" id="PS51821">
    <property type="entry name" value="VELVET"/>
    <property type="match status" value="1"/>
</dbReference>
<dbReference type="VEuPathDB" id="FungiDB:SeMB42_g00997"/>
<evidence type="ECO:0000256" key="2">
    <source>
        <dbReference type="ARBA" id="ARBA00023015"/>
    </source>
</evidence>
<keyword evidence="2" id="KW-0805">Transcription regulation</keyword>
<evidence type="ECO:0000256" key="4">
    <source>
        <dbReference type="ARBA" id="ARBA00023242"/>
    </source>
</evidence>
<proteinExistence type="predicted"/>
<gene>
    <name evidence="7" type="ORF">SeLEV6574_g06496</name>
</gene>
<name>A0A507CNE4_9FUNG</name>
<sequence length="419" mass="44548">MRSSFPSIRIMTTLPSFFAMQSNIPSSTPCPDAASGFNVTPLATSPQRNFELIVLQQPLRAKCWGFGSEKESGKTINPPVILQLACQDNFALSRSLERLGDAIPNLVSYVSLVNDSGEDCTHMLSASPTNSTGSLNLSATTASSSDALDISKPTSSSHALGGSGDSDQPDILNSTPVPTPTTATANRTSSIPVVTVGSYPGSGSPTQSTSVGGSVTTLSALSALSIASSKPTPIQTITANMAPLVALPTRIPPSYNYWRPQIPSASPPLGIERTLDGVLVSPSNILTDLDGRRGVFFVFVEILIRVEGTYRLKFDLHDLASLNAKPGPARSLASAYTKSFISYNARDYMNLQQQAESSELSKHFAEQGLIIPIRKTARKKRGYKSLHFRVVVVGANTVIHSVYTGVIQPATAWSEDGSE</sequence>